<organism evidence="5 6">
    <name type="scientific">Candidatus Daviesbacteria bacterium GW2011_GWC2_40_12</name>
    <dbReference type="NCBI Taxonomy" id="1618431"/>
    <lineage>
        <taxon>Bacteria</taxon>
        <taxon>Candidatus Daviesiibacteriota</taxon>
    </lineage>
</organism>
<dbReference type="Proteomes" id="UP000034881">
    <property type="component" value="Unassembled WGS sequence"/>
</dbReference>
<evidence type="ECO:0000256" key="3">
    <source>
        <dbReference type="ARBA" id="ARBA00022679"/>
    </source>
</evidence>
<evidence type="ECO:0000256" key="1">
    <source>
        <dbReference type="ARBA" id="ARBA00006739"/>
    </source>
</evidence>
<protein>
    <submittedName>
        <fullName evidence="5">Putative glycosyltransferase</fullName>
    </submittedName>
</protein>
<comment type="caution">
    <text evidence="5">The sequence shown here is derived from an EMBL/GenBank/DDBJ whole genome shotgun (WGS) entry which is preliminary data.</text>
</comment>
<accession>A0A0G0QQN8</accession>
<keyword evidence="3 5" id="KW-0808">Transferase</keyword>
<dbReference type="AlphaFoldDB" id="A0A0G0QQN8"/>
<dbReference type="CDD" id="cd04186">
    <property type="entry name" value="GT_2_like_c"/>
    <property type="match status" value="1"/>
</dbReference>
<sequence length="335" mass="38906">MKKIKVSVIIPNWNGKELLKDCLESLQSQSFEDFEIILVDNNSEDESLKFVEGSFPKVRVLRLDKNYGFAKAINEGVRVSEAQYVVFLNNDTVAERDWIKSLVECADFHPEVISVNSKLLNFNNKKEIDGVGILINEVGQARSVGWQEEDKGQFDPPAGGELYIFGATGGASLFRKEDFIKVGMFDEHYFMYSEEVDFAFRAQFLGYKSIFCPEAVVFHKHKATSGKFPDKVEYWQFRNMTQTIIKDFPAPLLFKNWRILKIILVHLNTVFYQIKNGYFWPPFFALGWNILHLPHLLAERRKIQKNIKVSNDYIESFLQEKKITFWGLRKEVSGR</sequence>
<reference evidence="5 6" key="1">
    <citation type="journal article" date="2015" name="Nature">
        <title>rRNA introns, odd ribosomes, and small enigmatic genomes across a large radiation of phyla.</title>
        <authorList>
            <person name="Brown C.T."/>
            <person name="Hug L.A."/>
            <person name="Thomas B.C."/>
            <person name="Sharon I."/>
            <person name="Castelle C.J."/>
            <person name="Singh A."/>
            <person name="Wilkins M.J."/>
            <person name="Williams K.H."/>
            <person name="Banfield J.F."/>
        </authorList>
    </citation>
    <scope>NUCLEOTIDE SEQUENCE [LARGE SCALE GENOMIC DNA]</scope>
</reference>
<dbReference type="Pfam" id="PF00535">
    <property type="entry name" value="Glycos_transf_2"/>
    <property type="match status" value="1"/>
</dbReference>
<evidence type="ECO:0000313" key="6">
    <source>
        <dbReference type="Proteomes" id="UP000034881"/>
    </source>
</evidence>
<dbReference type="Gene3D" id="3.90.550.10">
    <property type="entry name" value="Spore Coat Polysaccharide Biosynthesis Protein SpsA, Chain A"/>
    <property type="match status" value="1"/>
</dbReference>
<dbReference type="InterPro" id="IPR029044">
    <property type="entry name" value="Nucleotide-diphossugar_trans"/>
</dbReference>
<comment type="similarity">
    <text evidence="1">Belongs to the glycosyltransferase 2 family.</text>
</comment>
<dbReference type="GO" id="GO:0016757">
    <property type="term" value="F:glycosyltransferase activity"/>
    <property type="evidence" value="ECO:0007669"/>
    <property type="project" value="UniProtKB-KW"/>
</dbReference>
<gene>
    <name evidence="5" type="ORF">UT77_C0001G0200</name>
</gene>
<name>A0A0G0QQN8_9BACT</name>
<dbReference type="InterPro" id="IPR001173">
    <property type="entry name" value="Glyco_trans_2-like"/>
</dbReference>
<dbReference type="EMBL" id="LBYB01000001">
    <property type="protein sequence ID" value="KKR42749.1"/>
    <property type="molecule type" value="Genomic_DNA"/>
</dbReference>
<keyword evidence="2" id="KW-0328">Glycosyltransferase</keyword>
<proteinExistence type="inferred from homology"/>
<evidence type="ECO:0000259" key="4">
    <source>
        <dbReference type="Pfam" id="PF00535"/>
    </source>
</evidence>
<evidence type="ECO:0000256" key="2">
    <source>
        <dbReference type="ARBA" id="ARBA00022676"/>
    </source>
</evidence>
<dbReference type="SUPFAM" id="SSF53448">
    <property type="entry name" value="Nucleotide-diphospho-sugar transferases"/>
    <property type="match status" value="1"/>
</dbReference>
<evidence type="ECO:0000313" key="5">
    <source>
        <dbReference type="EMBL" id="KKR42749.1"/>
    </source>
</evidence>
<dbReference type="PANTHER" id="PTHR43179">
    <property type="entry name" value="RHAMNOSYLTRANSFERASE WBBL"/>
    <property type="match status" value="1"/>
</dbReference>
<dbReference type="PANTHER" id="PTHR43179:SF12">
    <property type="entry name" value="GALACTOFURANOSYLTRANSFERASE GLFT2"/>
    <property type="match status" value="1"/>
</dbReference>
<feature type="domain" description="Glycosyltransferase 2-like" evidence="4">
    <location>
        <begin position="7"/>
        <end position="179"/>
    </location>
</feature>